<dbReference type="AlphaFoldDB" id="Q9CMR1"/>
<sequence>MRAFMLVLSYFMPELLIETHPFPAIFPAHAKVMMMGTFPPKEDKRCMHFHYPNFQNDMWRIYGLVFFDDATYFQIPDEKRFDPAKIEMFLRERGIALCSTVQRAVREKENASDKFLTVVEPVDLAAALQQVPDCCWLFTTGGKATEIILSLLKEKVNTPLTNQFVQFDYAGRKLSLYRLPSTSRAYPMSLQNKAESYRTFFKLAGILP</sequence>
<organism evidence="1 2">
    <name type="scientific">Pasteurella multocida (strain Pm70)</name>
    <dbReference type="NCBI Taxonomy" id="272843"/>
    <lineage>
        <taxon>Bacteria</taxon>
        <taxon>Pseudomonadati</taxon>
        <taxon>Pseudomonadota</taxon>
        <taxon>Gammaproteobacteria</taxon>
        <taxon>Pasteurellales</taxon>
        <taxon>Pasteurellaceae</taxon>
        <taxon>Pasteurella</taxon>
    </lineage>
</organism>
<dbReference type="Gene3D" id="3.40.470.10">
    <property type="entry name" value="Uracil-DNA glycosylase-like domain"/>
    <property type="match status" value="1"/>
</dbReference>
<dbReference type="Proteomes" id="UP000000809">
    <property type="component" value="Chromosome"/>
</dbReference>
<dbReference type="EnsemblBacteria" id="AAK02835">
    <property type="protein sequence ID" value="AAK02835"/>
    <property type="gene ID" value="PM0751"/>
</dbReference>
<protein>
    <recommendedName>
        <fullName evidence="3">DNA glycosylase</fullName>
    </recommendedName>
</protein>
<dbReference type="HOGENOM" id="CLU_102538_0_0_6"/>
<dbReference type="SUPFAM" id="SSF52141">
    <property type="entry name" value="Uracil-DNA glycosylase-like"/>
    <property type="match status" value="1"/>
</dbReference>
<proteinExistence type="predicted"/>
<evidence type="ECO:0000313" key="2">
    <source>
        <dbReference type="Proteomes" id="UP000000809"/>
    </source>
</evidence>
<name>Q9CMR1_PASMU</name>
<dbReference type="KEGG" id="pmu:PM0751"/>
<evidence type="ECO:0008006" key="3">
    <source>
        <dbReference type="Google" id="ProtNLM"/>
    </source>
</evidence>
<dbReference type="CDD" id="cd10032">
    <property type="entry name" value="UDG-F6_HDG"/>
    <property type="match status" value="1"/>
</dbReference>
<dbReference type="STRING" id="272843.PM0751"/>
<dbReference type="EMBL" id="AE004439">
    <property type="protein sequence ID" value="AAK02835.1"/>
    <property type="molecule type" value="Genomic_DNA"/>
</dbReference>
<accession>Q9CMR1</accession>
<dbReference type="InterPro" id="IPR036895">
    <property type="entry name" value="Uracil-DNA_glycosylase-like_sf"/>
</dbReference>
<gene>
    <name evidence="1" type="ordered locus">PM0751</name>
</gene>
<evidence type="ECO:0000313" key="1">
    <source>
        <dbReference type="EMBL" id="AAK02835.1"/>
    </source>
</evidence>
<reference evidence="1 2" key="1">
    <citation type="journal article" date="2001" name="Proc. Natl. Acad. Sci. U.S.A.">
        <title>Complete genomic sequence of Pasteurella multocida Pm70.</title>
        <authorList>
            <person name="May B.J."/>
            <person name="Zhang Q."/>
            <person name="Li L.L."/>
            <person name="Paustian M.L."/>
            <person name="Whittam T.S."/>
            <person name="Kapur V."/>
        </authorList>
    </citation>
    <scope>NUCLEOTIDE SEQUENCE [LARGE SCALE GENOMIC DNA]</scope>
    <source>
        <strain evidence="1 2">Pm70</strain>
    </source>
</reference>
<keyword evidence="2" id="KW-1185">Reference proteome</keyword>